<dbReference type="GO" id="GO:0004252">
    <property type="term" value="F:serine-type endopeptidase activity"/>
    <property type="evidence" value="ECO:0007669"/>
    <property type="project" value="InterPro"/>
</dbReference>
<dbReference type="PANTHER" id="PTHR24276">
    <property type="entry name" value="POLYSERASE-RELATED"/>
    <property type="match status" value="1"/>
</dbReference>
<dbReference type="Gene3D" id="2.40.10.10">
    <property type="entry name" value="Trypsin-like serine proteases"/>
    <property type="match status" value="2"/>
</dbReference>
<protein>
    <submittedName>
        <fullName evidence="8">Secreted trypsin-like serine protease</fullName>
    </submittedName>
</protein>
<dbReference type="FunFam" id="2.40.10.10:FF:000068">
    <property type="entry name" value="transmembrane protease serine 2"/>
    <property type="match status" value="1"/>
</dbReference>
<evidence type="ECO:0000313" key="8">
    <source>
        <dbReference type="EMBL" id="MBB4680657.1"/>
    </source>
</evidence>
<keyword evidence="9" id="KW-1185">Reference proteome</keyword>
<feature type="domain" description="Peptidase S1" evidence="7">
    <location>
        <begin position="29"/>
        <end position="252"/>
    </location>
</feature>
<evidence type="ECO:0000256" key="4">
    <source>
        <dbReference type="ARBA" id="ARBA00022825"/>
    </source>
</evidence>
<feature type="chain" id="PRO_5030836470" evidence="6">
    <location>
        <begin position="24"/>
        <end position="252"/>
    </location>
</feature>
<dbReference type="GO" id="GO:0006508">
    <property type="term" value="P:proteolysis"/>
    <property type="evidence" value="ECO:0007669"/>
    <property type="project" value="UniProtKB-KW"/>
</dbReference>
<evidence type="ECO:0000256" key="6">
    <source>
        <dbReference type="SAM" id="SignalP"/>
    </source>
</evidence>
<organism evidence="8 9">
    <name type="scientific">Crossiella cryophila</name>
    <dbReference type="NCBI Taxonomy" id="43355"/>
    <lineage>
        <taxon>Bacteria</taxon>
        <taxon>Bacillati</taxon>
        <taxon>Actinomycetota</taxon>
        <taxon>Actinomycetes</taxon>
        <taxon>Pseudonocardiales</taxon>
        <taxon>Pseudonocardiaceae</taxon>
        <taxon>Crossiella</taxon>
    </lineage>
</organism>
<evidence type="ECO:0000256" key="1">
    <source>
        <dbReference type="ARBA" id="ARBA00007664"/>
    </source>
</evidence>
<gene>
    <name evidence="8" type="ORF">HNR67_006775</name>
</gene>
<dbReference type="InterPro" id="IPR043504">
    <property type="entry name" value="Peptidase_S1_PA_chymotrypsin"/>
</dbReference>
<dbReference type="InterPro" id="IPR050430">
    <property type="entry name" value="Peptidase_S1"/>
</dbReference>
<keyword evidence="4" id="KW-0720">Serine protease</keyword>
<dbReference type="AlphaFoldDB" id="A0A7W7CGR6"/>
<dbReference type="Pfam" id="PF00089">
    <property type="entry name" value="Trypsin"/>
    <property type="match status" value="1"/>
</dbReference>
<dbReference type="InterPro" id="IPR001314">
    <property type="entry name" value="Peptidase_S1A"/>
</dbReference>
<evidence type="ECO:0000259" key="7">
    <source>
        <dbReference type="PROSITE" id="PS50240"/>
    </source>
</evidence>
<feature type="signal peptide" evidence="6">
    <location>
        <begin position="1"/>
        <end position="23"/>
    </location>
</feature>
<evidence type="ECO:0000313" key="9">
    <source>
        <dbReference type="Proteomes" id="UP000533598"/>
    </source>
</evidence>
<dbReference type="PANTHER" id="PTHR24276:SF98">
    <property type="entry name" value="FI18310P1-RELATED"/>
    <property type="match status" value="1"/>
</dbReference>
<dbReference type="InterPro" id="IPR009003">
    <property type="entry name" value="Peptidase_S1_PA"/>
</dbReference>
<dbReference type="SUPFAM" id="SSF50494">
    <property type="entry name" value="Trypsin-like serine proteases"/>
    <property type="match status" value="1"/>
</dbReference>
<dbReference type="Proteomes" id="UP000533598">
    <property type="component" value="Unassembled WGS sequence"/>
</dbReference>
<evidence type="ECO:0000256" key="5">
    <source>
        <dbReference type="ARBA" id="ARBA00023157"/>
    </source>
</evidence>
<keyword evidence="2 8" id="KW-0645">Protease</keyword>
<evidence type="ECO:0000256" key="2">
    <source>
        <dbReference type="ARBA" id="ARBA00022670"/>
    </source>
</evidence>
<sequence>MTWFRRLGVAVAVLLLAAVGAQARAGVAIVGGTSAGPGAFPYQVSLRMYGSHFCGGSIVSPTTVVTAAHCLEGQNPAQMTVYSGTLSSRAGTAHRVRAGYIHPKYRGEQRYSWEYDAAVMMLETPIQFNNYVKPIELATSGPSVNSQGMVTGWGKTSTTSAVSPDLRKMATWVVDQATCQNSHRSQPLTNRHLCTLHKAGIGACQGDSGGPLEVGGRLAGIVSWVLPCALGYPDVFARVSDPEILSFIRSYL</sequence>
<dbReference type="PROSITE" id="PS00134">
    <property type="entry name" value="TRYPSIN_HIS"/>
    <property type="match status" value="1"/>
</dbReference>
<name>A0A7W7CGR6_9PSEU</name>
<keyword evidence="3" id="KW-0378">Hydrolase</keyword>
<dbReference type="FunFam" id="2.40.10.10:FF:000036">
    <property type="entry name" value="Trypsin beta"/>
    <property type="match status" value="1"/>
</dbReference>
<reference evidence="8 9" key="1">
    <citation type="submission" date="2020-08" db="EMBL/GenBank/DDBJ databases">
        <title>Sequencing the genomes of 1000 actinobacteria strains.</title>
        <authorList>
            <person name="Klenk H.-P."/>
        </authorList>
    </citation>
    <scope>NUCLEOTIDE SEQUENCE [LARGE SCALE GENOMIC DNA]</scope>
    <source>
        <strain evidence="8 9">DSM 44230</strain>
    </source>
</reference>
<dbReference type="EMBL" id="JACHMH010000001">
    <property type="protein sequence ID" value="MBB4680657.1"/>
    <property type="molecule type" value="Genomic_DNA"/>
</dbReference>
<keyword evidence="6" id="KW-0732">Signal</keyword>
<keyword evidence="5" id="KW-1015">Disulfide bond</keyword>
<proteinExistence type="inferred from homology"/>
<dbReference type="RefSeq" id="WP_185006626.1">
    <property type="nucleotide sequence ID" value="NZ_BAAAUI010000060.1"/>
</dbReference>
<dbReference type="PROSITE" id="PS50240">
    <property type="entry name" value="TRYPSIN_DOM"/>
    <property type="match status" value="1"/>
</dbReference>
<dbReference type="CDD" id="cd00190">
    <property type="entry name" value="Tryp_SPc"/>
    <property type="match status" value="1"/>
</dbReference>
<comment type="similarity">
    <text evidence="1">Belongs to the peptidase S1 family.</text>
</comment>
<comment type="caution">
    <text evidence="8">The sequence shown here is derived from an EMBL/GenBank/DDBJ whole genome shotgun (WGS) entry which is preliminary data.</text>
</comment>
<dbReference type="PRINTS" id="PR00722">
    <property type="entry name" value="CHYMOTRYPSIN"/>
</dbReference>
<dbReference type="InterPro" id="IPR018114">
    <property type="entry name" value="TRYPSIN_HIS"/>
</dbReference>
<evidence type="ECO:0000256" key="3">
    <source>
        <dbReference type="ARBA" id="ARBA00022801"/>
    </source>
</evidence>
<dbReference type="InterPro" id="IPR001254">
    <property type="entry name" value="Trypsin_dom"/>
</dbReference>
<accession>A0A7W7CGR6</accession>
<dbReference type="SMART" id="SM00020">
    <property type="entry name" value="Tryp_SPc"/>
    <property type="match status" value="1"/>
</dbReference>